<evidence type="ECO:0000256" key="2">
    <source>
        <dbReference type="SAM" id="MobiDB-lite"/>
    </source>
</evidence>
<feature type="region of interest" description="Disordered" evidence="2">
    <location>
        <begin position="135"/>
        <end position="260"/>
    </location>
</feature>
<keyword evidence="1" id="KW-0175">Coiled coil</keyword>
<feature type="compositionally biased region" description="Acidic residues" evidence="2">
    <location>
        <begin position="170"/>
        <end position="192"/>
    </location>
</feature>
<evidence type="ECO:0000256" key="1">
    <source>
        <dbReference type="SAM" id="Coils"/>
    </source>
</evidence>
<dbReference type="EMBL" id="JAEHOE010000090">
    <property type="protein sequence ID" value="KAG2487910.1"/>
    <property type="molecule type" value="Genomic_DNA"/>
</dbReference>
<feature type="coiled-coil region" evidence="1">
    <location>
        <begin position="3"/>
        <end position="33"/>
    </location>
</feature>
<comment type="caution">
    <text evidence="3">The sequence shown here is derived from an EMBL/GenBank/DDBJ whole genome shotgun (WGS) entry which is preliminary data.</text>
</comment>
<dbReference type="Proteomes" id="UP000612055">
    <property type="component" value="Unassembled WGS sequence"/>
</dbReference>
<name>A0A835XW47_9CHLO</name>
<reference evidence="3" key="1">
    <citation type="journal article" date="2020" name="bioRxiv">
        <title>Comparative genomics of Chlamydomonas.</title>
        <authorList>
            <person name="Craig R.J."/>
            <person name="Hasan A.R."/>
            <person name="Ness R.W."/>
            <person name="Keightley P.D."/>
        </authorList>
    </citation>
    <scope>NUCLEOTIDE SEQUENCE</scope>
    <source>
        <strain evidence="3">CCAP 11/70</strain>
    </source>
</reference>
<dbReference type="AlphaFoldDB" id="A0A835XW47"/>
<sequence length="260" mass="29565">MGLKQVQELESQLADARAQLQEAQARAEGLRTYIKRLTGALKAARTAWIKSHTELQELKRQQPPPGAPRQAQELQLTAAVQQQQERVVKQLRMELAAEKARNAQLGQWELRLKEQQAELERGKAAIAAERRALLEQEDLSWGAQTDSDHGWWDSEDEEEEDDAWLRGDEKEGDDDDWFREDEKDDDEEIDWEGDGKTHRQRKEEGDGEVDRTEEAGGEEEAVEDEEGEEEVTEASGEVRLAPQLMAEGLTGPLTKKRRGT</sequence>
<evidence type="ECO:0000313" key="4">
    <source>
        <dbReference type="Proteomes" id="UP000612055"/>
    </source>
</evidence>
<proteinExistence type="predicted"/>
<feature type="compositionally biased region" description="Basic and acidic residues" evidence="2">
    <location>
        <begin position="193"/>
        <end position="214"/>
    </location>
</feature>
<feature type="compositionally biased region" description="Acidic residues" evidence="2">
    <location>
        <begin position="153"/>
        <end position="162"/>
    </location>
</feature>
<accession>A0A835XW47</accession>
<evidence type="ECO:0000313" key="3">
    <source>
        <dbReference type="EMBL" id="KAG2487910.1"/>
    </source>
</evidence>
<gene>
    <name evidence="3" type="ORF">HYH03_013490</name>
</gene>
<feature type="coiled-coil region" evidence="1">
    <location>
        <begin position="81"/>
        <end position="132"/>
    </location>
</feature>
<protein>
    <submittedName>
        <fullName evidence="3">Uncharacterized protein</fullName>
    </submittedName>
</protein>
<feature type="compositionally biased region" description="Acidic residues" evidence="2">
    <location>
        <begin position="215"/>
        <end position="232"/>
    </location>
</feature>
<organism evidence="3 4">
    <name type="scientific">Edaphochlamys debaryana</name>
    <dbReference type="NCBI Taxonomy" id="47281"/>
    <lineage>
        <taxon>Eukaryota</taxon>
        <taxon>Viridiplantae</taxon>
        <taxon>Chlorophyta</taxon>
        <taxon>core chlorophytes</taxon>
        <taxon>Chlorophyceae</taxon>
        <taxon>CS clade</taxon>
        <taxon>Chlamydomonadales</taxon>
        <taxon>Chlamydomonadales incertae sedis</taxon>
        <taxon>Edaphochlamys</taxon>
    </lineage>
</organism>
<keyword evidence="4" id="KW-1185">Reference proteome</keyword>